<dbReference type="InterPro" id="IPR001099">
    <property type="entry name" value="Chalcone/stilbene_synt_N"/>
</dbReference>
<dbReference type="GO" id="GO:0030639">
    <property type="term" value="P:polyketide biosynthetic process"/>
    <property type="evidence" value="ECO:0007669"/>
    <property type="project" value="TreeGrafter"/>
</dbReference>
<dbReference type="Pfam" id="PF02797">
    <property type="entry name" value="Chal_sti_synt_C"/>
    <property type="match status" value="1"/>
</dbReference>
<dbReference type="OrthoDB" id="329835at2759"/>
<dbReference type="GeneID" id="106775701"/>
<proteinExistence type="inferred from homology"/>
<evidence type="ECO:0000256" key="2">
    <source>
        <dbReference type="ARBA" id="ARBA00004966"/>
    </source>
</evidence>
<evidence type="ECO:0000256" key="7">
    <source>
        <dbReference type="ARBA" id="ARBA00023315"/>
    </source>
</evidence>
<evidence type="ECO:0000256" key="3">
    <source>
        <dbReference type="ARBA" id="ARBA00005531"/>
    </source>
</evidence>
<evidence type="ECO:0000259" key="10">
    <source>
        <dbReference type="Pfam" id="PF00195"/>
    </source>
</evidence>
<dbReference type="CDD" id="cd00831">
    <property type="entry name" value="CHS_like"/>
    <property type="match status" value="1"/>
</dbReference>
<dbReference type="SUPFAM" id="SSF53901">
    <property type="entry name" value="Thiolase-like"/>
    <property type="match status" value="2"/>
</dbReference>
<evidence type="ECO:0000313" key="13">
    <source>
        <dbReference type="RefSeq" id="XP_014518343.2"/>
    </source>
</evidence>
<feature type="active site" description="Acyl-thioester intermediate" evidence="8">
    <location>
        <position position="169"/>
    </location>
</feature>
<dbReference type="Gene3D" id="3.40.47.10">
    <property type="match status" value="2"/>
</dbReference>
<evidence type="ECO:0000259" key="11">
    <source>
        <dbReference type="Pfam" id="PF02797"/>
    </source>
</evidence>
<dbReference type="PROSITE" id="PS00441">
    <property type="entry name" value="CHALCONE_SYNTH"/>
    <property type="match status" value="1"/>
</dbReference>
<comment type="function">
    <text evidence="1">The primary product of this enzyme is 4,2',4',6'-tetrahydroxychalcone (also termed naringenin-chalcone or chalcone) which can under specific conditions spontaneously isomerize into naringenin.</text>
</comment>
<keyword evidence="5 9" id="KW-0808">Transferase</keyword>
<evidence type="ECO:0000313" key="12">
    <source>
        <dbReference type="Proteomes" id="UP000087766"/>
    </source>
</evidence>
<dbReference type="PIRSF" id="PIRSF000451">
    <property type="entry name" value="PKS_III"/>
    <property type="match status" value="1"/>
</dbReference>
<evidence type="ECO:0000256" key="6">
    <source>
        <dbReference type="ARBA" id="ARBA00023241"/>
    </source>
</evidence>
<keyword evidence="12" id="KW-1185">Reference proteome</keyword>
<organism evidence="12 13">
    <name type="scientific">Vigna radiata var. radiata</name>
    <name type="common">Mung bean</name>
    <name type="synonym">Phaseolus aureus</name>
    <dbReference type="NCBI Taxonomy" id="3916"/>
    <lineage>
        <taxon>Eukaryota</taxon>
        <taxon>Viridiplantae</taxon>
        <taxon>Streptophyta</taxon>
        <taxon>Embryophyta</taxon>
        <taxon>Tracheophyta</taxon>
        <taxon>Spermatophyta</taxon>
        <taxon>Magnoliopsida</taxon>
        <taxon>eudicotyledons</taxon>
        <taxon>Gunneridae</taxon>
        <taxon>Pentapetalae</taxon>
        <taxon>rosids</taxon>
        <taxon>fabids</taxon>
        <taxon>Fabales</taxon>
        <taxon>Fabaceae</taxon>
        <taxon>Papilionoideae</taxon>
        <taxon>50 kb inversion clade</taxon>
        <taxon>NPAAA clade</taxon>
        <taxon>indigoferoid/millettioid clade</taxon>
        <taxon>Phaseoleae</taxon>
        <taxon>Vigna</taxon>
    </lineage>
</organism>
<feature type="domain" description="Chalcone/stilbene synthase N-terminal" evidence="10">
    <location>
        <begin position="11"/>
        <end position="233"/>
    </location>
</feature>
<dbReference type="UniPathway" id="UPA00154"/>
<dbReference type="GO" id="GO:0009813">
    <property type="term" value="P:flavonoid biosynthetic process"/>
    <property type="evidence" value="ECO:0007669"/>
    <property type="project" value="UniProtKB-UniPathway"/>
</dbReference>
<keyword evidence="7 9" id="KW-0012">Acyltransferase</keyword>
<dbReference type="STRING" id="3916.A0A1S3VJ08"/>
<evidence type="ECO:0000256" key="8">
    <source>
        <dbReference type="PIRSR" id="PIRSR000451-1"/>
    </source>
</evidence>
<gene>
    <name evidence="13" type="primary">LOC106775701</name>
</gene>
<reference evidence="12" key="1">
    <citation type="journal article" date="2014" name="Nat. Commun.">
        <title>Genome sequence of mungbean and insights into evolution within Vigna species.</title>
        <authorList>
            <person name="Kang Y.J."/>
            <person name="Kim S.K."/>
            <person name="Kim M.Y."/>
            <person name="Lestari P."/>
            <person name="Kim K.H."/>
            <person name="Ha B.K."/>
            <person name="Jun T.H."/>
            <person name="Hwang W.J."/>
            <person name="Lee T."/>
            <person name="Lee J."/>
            <person name="Shim S."/>
            <person name="Yoon M.Y."/>
            <person name="Jang Y.E."/>
            <person name="Han K.S."/>
            <person name="Taeprayoon P."/>
            <person name="Yoon N."/>
            <person name="Somta P."/>
            <person name="Tanya P."/>
            <person name="Kim K.S."/>
            <person name="Gwag J.G."/>
            <person name="Moon J.K."/>
            <person name="Lee Y.H."/>
            <person name="Park B.S."/>
            <person name="Bombarely A."/>
            <person name="Doyle J.J."/>
            <person name="Jackson S.A."/>
            <person name="Schafleitner R."/>
            <person name="Srinives P."/>
            <person name="Varshney R.K."/>
            <person name="Lee S.H."/>
        </authorList>
    </citation>
    <scope>NUCLEOTIDE SEQUENCE [LARGE SCALE GENOMIC DNA]</scope>
    <source>
        <strain evidence="12">cv. VC1973A</strain>
    </source>
</reference>
<evidence type="ECO:0000256" key="5">
    <source>
        <dbReference type="ARBA" id="ARBA00022679"/>
    </source>
</evidence>
<dbReference type="RefSeq" id="XP_014518343.2">
    <property type="nucleotide sequence ID" value="XM_014662857.2"/>
</dbReference>
<feature type="domain" description="Chalcone/stilbene synthase C-terminal" evidence="11">
    <location>
        <begin position="244"/>
        <end position="391"/>
    </location>
</feature>
<dbReference type="InterPro" id="IPR011141">
    <property type="entry name" value="Polyketide_synthase_type-III"/>
</dbReference>
<dbReference type="PANTHER" id="PTHR11877">
    <property type="entry name" value="HYDROXYMETHYLGLUTARYL-COA SYNTHASE"/>
    <property type="match status" value="1"/>
</dbReference>
<dbReference type="FunFam" id="3.40.47.10:FF:000025">
    <property type="entry name" value="Chalcone synthase 2"/>
    <property type="match status" value="1"/>
</dbReference>
<dbReference type="InterPro" id="IPR016039">
    <property type="entry name" value="Thiolase-like"/>
</dbReference>
<evidence type="ECO:0000256" key="4">
    <source>
        <dbReference type="ARBA" id="ARBA00012975"/>
    </source>
</evidence>
<dbReference type="PANTHER" id="PTHR11877:SF14">
    <property type="entry name" value="CHALCONE SYNTHASE"/>
    <property type="match status" value="1"/>
</dbReference>
<comment type="pathway">
    <text evidence="2">Secondary metabolite biosynthesis; flavonoid biosynthesis.</text>
</comment>
<dbReference type="AlphaFoldDB" id="A0A1S3VJ08"/>
<reference evidence="13" key="2">
    <citation type="submission" date="2025-08" db="UniProtKB">
        <authorList>
            <consortium name="RefSeq"/>
        </authorList>
    </citation>
    <scope>IDENTIFICATION</scope>
    <source>
        <tissue evidence="13">Leaf</tissue>
    </source>
</reference>
<sequence length="412" mass="45161">MDQSNKMAYLKEVREKERAGGTAAILAIATATPPNCIHQDHFPDFYFRITDSDHMTQLKAKLKRICEKSMVKTRYTHLTEQILNDNPKLASYTASLDARQDILIKEIPKLGEKAASKAIEEWGRDESHITHLVFCSSAGMDMPGADYQLLKLLGLKPSTKRFMLYHQGCFAGAAALRLAKDLAENNVGARVLVVCSEIMLAGFRGPSETDVDSLVGLALFGDGASSAIVGSDPETSMERPLFHIVSASQTILPNSEGAIEGHLREMGVTFHLKDSVPMLIGDNVEKMLEESFKELGVSDWNSLFWVVHPGGPAILNQIEEKVRLNPNKLKASRKVLSEYGNMSSACVLFVLDEMRRMSVTEGKGTTGEGFEWGVLLGFGPGLTLETIALHSAIVDSASGYGLSHHFPKLLHM</sequence>
<dbReference type="KEGG" id="vra:106775701"/>
<dbReference type="Pfam" id="PF00195">
    <property type="entry name" value="Chal_sti_synt_N"/>
    <property type="match status" value="1"/>
</dbReference>
<dbReference type="Proteomes" id="UP000087766">
    <property type="component" value="Chromosome 10"/>
</dbReference>
<evidence type="ECO:0000256" key="1">
    <source>
        <dbReference type="ARBA" id="ARBA00002969"/>
    </source>
</evidence>
<dbReference type="EC" id="2.3.1.74" evidence="4"/>
<dbReference type="InterPro" id="IPR018088">
    <property type="entry name" value="Chalcone/stilbene_synthase_AS"/>
</dbReference>
<keyword evidence="6" id="KW-0284">Flavonoid biosynthesis</keyword>
<comment type="similarity">
    <text evidence="3 9">Belongs to the thiolase-like superfamily. Chalcone/stilbene synthases family.</text>
</comment>
<dbReference type="FunFam" id="3.40.47.10:FF:000014">
    <property type="entry name" value="Chalcone synthase 1"/>
    <property type="match status" value="1"/>
</dbReference>
<name>A0A1S3VJ08_VIGRR</name>
<protein>
    <recommendedName>
        <fullName evidence="4">chalcone synthase</fullName>
        <ecNumber evidence="4">2.3.1.74</ecNumber>
    </recommendedName>
</protein>
<dbReference type="GO" id="GO:0016210">
    <property type="term" value="F:naringenin-chalcone synthase activity"/>
    <property type="evidence" value="ECO:0007669"/>
    <property type="project" value="UniProtKB-EC"/>
</dbReference>
<accession>A0A1S3VJ08</accession>
<dbReference type="InterPro" id="IPR012328">
    <property type="entry name" value="Chalcone/stilbene_synt_C"/>
</dbReference>
<evidence type="ECO:0000256" key="9">
    <source>
        <dbReference type="RuleBase" id="RU003633"/>
    </source>
</evidence>